<dbReference type="AlphaFoldDB" id="A0A948WE45"/>
<reference evidence="1" key="1">
    <citation type="submission" date="2021-05" db="EMBL/GenBank/DDBJ databases">
        <title>Energy efficiency and biological interactions define the core microbiome of deep oligotrophic groundwater.</title>
        <authorList>
            <person name="Mehrshad M."/>
            <person name="Lopez-Fernandez M."/>
            <person name="Bell E."/>
            <person name="Bernier-Latmani R."/>
            <person name="Bertilsson S."/>
            <person name="Dopson M."/>
        </authorList>
    </citation>
    <scope>NUCLEOTIDE SEQUENCE</scope>
    <source>
        <strain evidence="1">Modern_marine.mb.64</strain>
    </source>
</reference>
<feature type="non-terminal residue" evidence="1">
    <location>
        <position position="76"/>
    </location>
</feature>
<evidence type="ECO:0000313" key="1">
    <source>
        <dbReference type="EMBL" id="MBU2692438.1"/>
    </source>
</evidence>
<dbReference type="EMBL" id="JAHJDP010000092">
    <property type="protein sequence ID" value="MBU2692438.1"/>
    <property type="molecule type" value="Genomic_DNA"/>
</dbReference>
<name>A0A948WE45_UNCEI</name>
<organism evidence="1 2">
    <name type="scientific">Eiseniibacteriota bacterium</name>
    <dbReference type="NCBI Taxonomy" id="2212470"/>
    <lineage>
        <taxon>Bacteria</taxon>
        <taxon>Candidatus Eiseniibacteriota</taxon>
    </lineage>
</organism>
<dbReference type="Proteomes" id="UP000777784">
    <property type="component" value="Unassembled WGS sequence"/>
</dbReference>
<sequence>MSKCRTYFKPPHCPNPHCRYHKKPEGWRYKKAGFFSRKTKPYRVQRYKCQHCDRDFSRQTFQADYWLKRPELFRAL</sequence>
<proteinExistence type="predicted"/>
<evidence type="ECO:0000313" key="2">
    <source>
        <dbReference type="Proteomes" id="UP000777784"/>
    </source>
</evidence>
<gene>
    <name evidence="1" type="ORF">KJ970_16055</name>
</gene>
<comment type="caution">
    <text evidence="1">The sequence shown here is derived from an EMBL/GenBank/DDBJ whole genome shotgun (WGS) entry which is preliminary data.</text>
</comment>
<protein>
    <submittedName>
        <fullName evidence="1">Uncharacterized protein</fullName>
    </submittedName>
</protein>
<accession>A0A948WE45</accession>